<dbReference type="AlphaFoldDB" id="A0A9W7CMG4"/>
<dbReference type="PANTHER" id="PTHR11439">
    <property type="entry name" value="GAG-POL-RELATED RETROTRANSPOSON"/>
    <property type="match status" value="1"/>
</dbReference>
<evidence type="ECO:0000313" key="2">
    <source>
        <dbReference type="Proteomes" id="UP001165121"/>
    </source>
</evidence>
<evidence type="ECO:0000313" key="1">
    <source>
        <dbReference type="EMBL" id="GMF34506.1"/>
    </source>
</evidence>
<reference evidence="1" key="1">
    <citation type="submission" date="2023-04" db="EMBL/GenBank/DDBJ databases">
        <title>Phytophthora fragariaefolia NBRC 109709.</title>
        <authorList>
            <person name="Ichikawa N."/>
            <person name="Sato H."/>
            <person name="Tonouchi N."/>
        </authorList>
    </citation>
    <scope>NUCLEOTIDE SEQUENCE</scope>
    <source>
        <strain evidence="1">NBRC 109709</strain>
    </source>
</reference>
<accession>A0A9W7CMG4</accession>
<keyword evidence="2" id="KW-1185">Reference proteome</keyword>
<comment type="caution">
    <text evidence="1">The sequence shown here is derived from an EMBL/GenBank/DDBJ whole genome shotgun (WGS) entry which is preliminary data.</text>
</comment>
<proteinExistence type="predicted"/>
<dbReference type="CDD" id="cd09272">
    <property type="entry name" value="RNase_HI_RT_Ty1"/>
    <property type="match status" value="1"/>
</dbReference>
<dbReference type="OrthoDB" id="1113209at2759"/>
<name>A0A9W7CMG4_9STRA</name>
<organism evidence="1 2">
    <name type="scientific">Phytophthora fragariaefolia</name>
    <dbReference type="NCBI Taxonomy" id="1490495"/>
    <lineage>
        <taxon>Eukaryota</taxon>
        <taxon>Sar</taxon>
        <taxon>Stramenopiles</taxon>
        <taxon>Oomycota</taxon>
        <taxon>Peronosporomycetes</taxon>
        <taxon>Peronosporales</taxon>
        <taxon>Peronosporaceae</taxon>
        <taxon>Phytophthora</taxon>
    </lineage>
</organism>
<gene>
    <name evidence="1" type="ORF">Pfra01_000888400</name>
</gene>
<sequence>MMWGASVVWRSTFQKTVGLSSTEAEYVALSECVKEVVWLRLLLKELISELTDGTVIYEDNQGDMAKNVGYPSRTKHIDIRYHFIREKVATGEVKLKCVESKPSSQIFWQRVSQRRFSIPVTLLRSSVICLSAVTSPECLIRLRIEWMRCDCTLRSLVVQLRIEARA</sequence>
<dbReference type="PANTHER" id="PTHR11439:SF440">
    <property type="entry name" value="INTEGRASE CATALYTIC DOMAIN-CONTAINING PROTEIN"/>
    <property type="match status" value="1"/>
</dbReference>
<dbReference type="EMBL" id="BSXT01000814">
    <property type="protein sequence ID" value="GMF34506.1"/>
    <property type="molecule type" value="Genomic_DNA"/>
</dbReference>
<protein>
    <submittedName>
        <fullName evidence="1">Unnamed protein product</fullName>
    </submittedName>
</protein>
<dbReference type="Proteomes" id="UP001165121">
    <property type="component" value="Unassembled WGS sequence"/>
</dbReference>